<evidence type="ECO:0000256" key="2">
    <source>
        <dbReference type="ARBA" id="ARBA00023015"/>
    </source>
</evidence>
<keyword evidence="1" id="KW-0678">Repressor</keyword>
<dbReference type="InterPro" id="IPR018062">
    <property type="entry name" value="HTH_AraC-typ_CS"/>
</dbReference>
<keyword evidence="5" id="KW-0804">Transcription</keyword>
<dbReference type="Gene3D" id="1.10.10.60">
    <property type="entry name" value="Homeodomain-like"/>
    <property type="match status" value="1"/>
</dbReference>
<dbReference type="InterPro" id="IPR003313">
    <property type="entry name" value="AraC-bd"/>
</dbReference>
<dbReference type="SUPFAM" id="SSF46689">
    <property type="entry name" value="Homeodomain-like"/>
    <property type="match status" value="1"/>
</dbReference>
<dbReference type="RefSeq" id="WP_163149778.1">
    <property type="nucleotide sequence ID" value="NZ_VKHP01000003.1"/>
</dbReference>
<evidence type="ECO:0000259" key="6">
    <source>
        <dbReference type="PROSITE" id="PS01124"/>
    </source>
</evidence>
<dbReference type="AlphaFoldDB" id="A0A6P1BA82"/>
<dbReference type="CDD" id="cd06124">
    <property type="entry name" value="cupin_NimR-like_N"/>
    <property type="match status" value="1"/>
</dbReference>
<dbReference type="Proteomes" id="UP000468531">
    <property type="component" value="Unassembled WGS sequence"/>
</dbReference>
<feature type="domain" description="HTH araC/xylS-type" evidence="6">
    <location>
        <begin position="166"/>
        <end position="262"/>
    </location>
</feature>
<evidence type="ECO:0000313" key="7">
    <source>
        <dbReference type="EMBL" id="NEU94550.1"/>
    </source>
</evidence>
<dbReference type="InterPro" id="IPR014710">
    <property type="entry name" value="RmlC-like_jellyroll"/>
</dbReference>
<name>A0A6P1BA82_9BRAD</name>
<dbReference type="SMART" id="SM00342">
    <property type="entry name" value="HTH_ARAC"/>
    <property type="match status" value="1"/>
</dbReference>
<dbReference type="Gene3D" id="2.60.120.10">
    <property type="entry name" value="Jelly Rolls"/>
    <property type="match status" value="1"/>
</dbReference>
<dbReference type="SUPFAM" id="SSF51182">
    <property type="entry name" value="RmlC-like cupins"/>
    <property type="match status" value="1"/>
</dbReference>
<dbReference type="PROSITE" id="PS00041">
    <property type="entry name" value="HTH_ARAC_FAMILY_1"/>
    <property type="match status" value="1"/>
</dbReference>
<gene>
    <name evidence="7" type="ORF">FNJ47_01575</name>
</gene>
<organism evidence="7 8">
    <name type="scientific">Bradyrhizobium uaiense</name>
    <dbReference type="NCBI Taxonomy" id="2594946"/>
    <lineage>
        <taxon>Bacteria</taxon>
        <taxon>Pseudomonadati</taxon>
        <taxon>Pseudomonadota</taxon>
        <taxon>Alphaproteobacteria</taxon>
        <taxon>Hyphomicrobiales</taxon>
        <taxon>Nitrobacteraceae</taxon>
        <taxon>Bradyrhizobium</taxon>
    </lineage>
</organism>
<sequence length="262" mass="29282">MRDEDVLDELITRHLDYHATARPMAAMEIDYPSGASTGRHAHPRGQLLYAIEGVMIVRCAEGTWVVPPNRAVWLVADLEHEVRMCGAVKIRTVFVDADAAPNLPQASCVFTVSPLLRELFVAAMAVPLDYAPATSDERLMRVLLDQLREVDVLPLHLPMPRDKRLARICAALVSRPDDASTAEQWAHRLKLTAKTIHRLFAKETGMTFGEWRQQARLLFALERLAQGARVVDVALDAGYASQSAFAAMFRKHFGVPPNAFYR</sequence>
<evidence type="ECO:0000256" key="5">
    <source>
        <dbReference type="ARBA" id="ARBA00023163"/>
    </source>
</evidence>
<keyword evidence="2" id="KW-0805">Transcription regulation</keyword>
<dbReference type="PANTHER" id="PTHR11019:SF159">
    <property type="entry name" value="TRANSCRIPTIONAL REGULATOR-RELATED"/>
    <property type="match status" value="1"/>
</dbReference>
<reference evidence="7 8" key="1">
    <citation type="journal article" date="2020" name="Arch. Microbiol.">
        <title>Bradyrhizobium uaiense sp. nov., a new highly efficient cowpea symbiont.</title>
        <authorList>
            <person name="Cabral Michel D."/>
            <person name="Azarias Guimaraes A."/>
            <person name="Martins da Costa E."/>
            <person name="Soares de Carvalho T."/>
            <person name="Balsanelli E."/>
            <person name="Willems A."/>
            <person name="Maltempi de Souza E."/>
            <person name="de Souza Moreira F.M."/>
        </authorList>
    </citation>
    <scope>NUCLEOTIDE SEQUENCE [LARGE SCALE GENOMIC DNA]</scope>
    <source>
        <strain evidence="7 8">UFLA 03-164</strain>
    </source>
</reference>
<dbReference type="InterPro" id="IPR020449">
    <property type="entry name" value="Tscrpt_reg_AraC-type_HTH"/>
</dbReference>
<dbReference type="PRINTS" id="PR00032">
    <property type="entry name" value="HTHARAC"/>
</dbReference>
<proteinExistence type="predicted"/>
<comment type="caution">
    <text evidence="7">The sequence shown here is derived from an EMBL/GenBank/DDBJ whole genome shotgun (WGS) entry which is preliminary data.</text>
</comment>
<dbReference type="Pfam" id="PF12833">
    <property type="entry name" value="HTH_18"/>
    <property type="match status" value="1"/>
</dbReference>
<keyword evidence="4" id="KW-0010">Activator</keyword>
<dbReference type="InterPro" id="IPR009057">
    <property type="entry name" value="Homeodomain-like_sf"/>
</dbReference>
<dbReference type="FunFam" id="1.10.10.60:FF:000132">
    <property type="entry name" value="AraC family transcriptional regulator"/>
    <property type="match status" value="1"/>
</dbReference>
<evidence type="ECO:0000256" key="1">
    <source>
        <dbReference type="ARBA" id="ARBA00022491"/>
    </source>
</evidence>
<dbReference type="GO" id="GO:0043565">
    <property type="term" value="F:sequence-specific DNA binding"/>
    <property type="evidence" value="ECO:0007669"/>
    <property type="project" value="InterPro"/>
</dbReference>
<evidence type="ECO:0000313" key="8">
    <source>
        <dbReference type="Proteomes" id="UP000468531"/>
    </source>
</evidence>
<protein>
    <submittedName>
        <fullName evidence="7">AraC family transcriptional regulator</fullName>
    </submittedName>
</protein>
<dbReference type="Pfam" id="PF02311">
    <property type="entry name" value="AraC_binding"/>
    <property type="match status" value="1"/>
</dbReference>
<keyword evidence="3" id="KW-0238">DNA-binding</keyword>
<dbReference type="InterPro" id="IPR018060">
    <property type="entry name" value="HTH_AraC"/>
</dbReference>
<dbReference type="EMBL" id="VKHP01000003">
    <property type="protein sequence ID" value="NEU94550.1"/>
    <property type="molecule type" value="Genomic_DNA"/>
</dbReference>
<accession>A0A6P1BA82</accession>
<dbReference type="InterPro" id="IPR011051">
    <property type="entry name" value="RmlC_Cupin_sf"/>
</dbReference>
<dbReference type="PANTHER" id="PTHR11019">
    <property type="entry name" value="HTH-TYPE TRANSCRIPTIONAL REGULATOR NIMR"/>
    <property type="match status" value="1"/>
</dbReference>
<dbReference type="GO" id="GO:0003700">
    <property type="term" value="F:DNA-binding transcription factor activity"/>
    <property type="evidence" value="ECO:0007669"/>
    <property type="project" value="InterPro"/>
</dbReference>
<evidence type="ECO:0000256" key="3">
    <source>
        <dbReference type="ARBA" id="ARBA00023125"/>
    </source>
</evidence>
<evidence type="ECO:0000256" key="4">
    <source>
        <dbReference type="ARBA" id="ARBA00023159"/>
    </source>
</evidence>
<dbReference type="PROSITE" id="PS01124">
    <property type="entry name" value="HTH_ARAC_FAMILY_2"/>
    <property type="match status" value="1"/>
</dbReference>
<keyword evidence="8" id="KW-1185">Reference proteome</keyword>